<organism evidence="4 5">
    <name type="scientific">Thalictrum thalictroides</name>
    <name type="common">Rue-anemone</name>
    <name type="synonym">Anemone thalictroides</name>
    <dbReference type="NCBI Taxonomy" id="46969"/>
    <lineage>
        <taxon>Eukaryota</taxon>
        <taxon>Viridiplantae</taxon>
        <taxon>Streptophyta</taxon>
        <taxon>Embryophyta</taxon>
        <taxon>Tracheophyta</taxon>
        <taxon>Spermatophyta</taxon>
        <taxon>Magnoliopsida</taxon>
        <taxon>Ranunculales</taxon>
        <taxon>Ranunculaceae</taxon>
        <taxon>Thalictroideae</taxon>
        <taxon>Thalictrum</taxon>
    </lineage>
</organism>
<keyword evidence="5" id="KW-1185">Reference proteome</keyword>
<dbReference type="FunFam" id="3.30.430.20:FF:000002">
    <property type="entry name" value="Cysteine-rich receptor-like protein kinase 10"/>
    <property type="match status" value="1"/>
</dbReference>
<accession>A0A7J6VF82</accession>
<evidence type="ECO:0000313" key="5">
    <source>
        <dbReference type="Proteomes" id="UP000554482"/>
    </source>
</evidence>
<keyword evidence="1" id="KW-0732">Signal</keyword>
<evidence type="ECO:0000256" key="1">
    <source>
        <dbReference type="ARBA" id="ARBA00022729"/>
    </source>
</evidence>
<dbReference type="CDD" id="cd23509">
    <property type="entry name" value="Gnk2-like"/>
    <property type="match status" value="1"/>
</dbReference>
<name>A0A7J6VF82_THATH</name>
<evidence type="ECO:0000313" key="4">
    <source>
        <dbReference type="EMBL" id="KAF5182982.1"/>
    </source>
</evidence>
<reference evidence="4 5" key="1">
    <citation type="submission" date="2020-06" db="EMBL/GenBank/DDBJ databases">
        <title>Transcriptomic and genomic resources for Thalictrum thalictroides and T. hernandezii: Facilitating candidate gene discovery in an emerging model plant lineage.</title>
        <authorList>
            <person name="Arias T."/>
            <person name="Riano-Pachon D.M."/>
            <person name="Di Stilio V.S."/>
        </authorList>
    </citation>
    <scope>NUCLEOTIDE SEQUENCE [LARGE SCALE GENOMIC DNA]</scope>
    <source>
        <strain evidence="5">cv. WT478/WT964</strain>
        <tissue evidence="4">Leaves</tissue>
    </source>
</reference>
<dbReference type="PROSITE" id="PS51473">
    <property type="entry name" value="GNK2"/>
    <property type="match status" value="1"/>
</dbReference>
<comment type="caution">
    <text evidence="4">The sequence shown here is derived from an EMBL/GenBank/DDBJ whole genome shotgun (WGS) entry which is preliminary data.</text>
</comment>
<dbReference type="Pfam" id="PF01657">
    <property type="entry name" value="Stress-antifung"/>
    <property type="match status" value="1"/>
</dbReference>
<dbReference type="AlphaFoldDB" id="A0A7J6VF82"/>
<dbReference type="EMBL" id="JABWDY010034053">
    <property type="protein sequence ID" value="KAF5182982.1"/>
    <property type="molecule type" value="Genomic_DNA"/>
</dbReference>
<proteinExistence type="predicted"/>
<keyword evidence="2" id="KW-0677">Repeat</keyword>
<evidence type="ECO:0000259" key="3">
    <source>
        <dbReference type="PROSITE" id="PS51473"/>
    </source>
</evidence>
<dbReference type="PANTHER" id="PTHR32099">
    <property type="entry name" value="CYSTEINE-RICH REPEAT SECRETORY PROTEIN"/>
    <property type="match status" value="1"/>
</dbReference>
<dbReference type="Proteomes" id="UP000554482">
    <property type="component" value="Unassembled WGS sequence"/>
</dbReference>
<gene>
    <name evidence="4" type="ORF">FRX31_027431</name>
</gene>
<feature type="domain" description="Gnk2-homologous" evidence="3">
    <location>
        <begin position="3"/>
        <end position="113"/>
    </location>
</feature>
<evidence type="ECO:0000256" key="2">
    <source>
        <dbReference type="ARBA" id="ARBA00022737"/>
    </source>
</evidence>
<dbReference type="Gene3D" id="3.30.430.20">
    <property type="entry name" value="Gnk2 domain, C-X8-C-X2-C motif"/>
    <property type="match status" value="1"/>
</dbReference>
<dbReference type="OrthoDB" id="1938064at2759"/>
<protein>
    <submittedName>
        <fullName evidence="4">Cysteine-rich repeat secretory protein</fullName>
    </submittedName>
</protein>
<dbReference type="PANTHER" id="PTHR32099:SF51">
    <property type="entry name" value="CYSTEINE-RICH RECEPTOR-LIKE PROTEIN KINASE 25 ISOFORM X1"/>
    <property type="match status" value="1"/>
</dbReference>
<dbReference type="InterPro" id="IPR002902">
    <property type="entry name" value="GNK2"/>
</dbReference>
<sequence length="163" mass="17802">MQTLPNAYTSNPTTVSSNFNQFNLAVRTMLDRLLEEASRGTAVQKFATGNTTVGPDNNMTIYALVECTPDLSPLQCRDCLNGTSEKLPECCSGRIGGRVLRPSCNFRYETSQFYNVTTMMSDSPPVVDRSGPAGRVPSGAVTFPEVRKIPLILLALAMFLDKI</sequence>
<dbReference type="InterPro" id="IPR038408">
    <property type="entry name" value="GNK2_sf"/>
</dbReference>